<reference evidence="11" key="1">
    <citation type="journal article" date="2011" name="Genome Res.">
        <title>Phylogeny-wide analysis of social amoeba genomes highlights ancient origins for complex intercellular communication.</title>
        <authorList>
            <person name="Heidel A.J."/>
            <person name="Lawal H.M."/>
            <person name="Felder M."/>
            <person name="Schilde C."/>
            <person name="Helps N.R."/>
            <person name="Tunggal B."/>
            <person name="Rivero F."/>
            <person name="John U."/>
            <person name="Schleicher M."/>
            <person name="Eichinger L."/>
            <person name="Platzer M."/>
            <person name="Noegel A.A."/>
            <person name="Schaap P."/>
            <person name="Gloeckner G."/>
        </authorList>
    </citation>
    <scope>NUCLEOTIDE SEQUENCE [LARGE SCALE GENOMIC DNA]</scope>
    <source>
        <strain evidence="11">SH3</strain>
    </source>
</reference>
<evidence type="ECO:0008006" key="12">
    <source>
        <dbReference type="Google" id="ProtNLM"/>
    </source>
</evidence>
<organism evidence="10 11">
    <name type="scientific">Cavenderia fasciculata</name>
    <name type="common">Slime mold</name>
    <name type="synonym">Dictyostelium fasciculatum</name>
    <dbReference type="NCBI Taxonomy" id="261658"/>
    <lineage>
        <taxon>Eukaryota</taxon>
        <taxon>Amoebozoa</taxon>
        <taxon>Evosea</taxon>
        <taxon>Eumycetozoa</taxon>
        <taxon>Dictyostelia</taxon>
        <taxon>Acytosteliales</taxon>
        <taxon>Cavenderiaceae</taxon>
        <taxon>Cavenderia</taxon>
    </lineage>
</organism>
<dbReference type="Proteomes" id="UP000007797">
    <property type="component" value="Unassembled WGS sequence"/>
</dbReference>
<evidence type="ECO:0000256" key="3">
    <source>
        <dbReference type="ARBA" id="ARBA00004613"/>
    </source>
</evidence>
<evidence type="ECO:0000256" key="1">
    <source>
        <dbReference type="ARBA" id="ARBA00004196"/>
    </source>
</evidence>
<evidence type="ECO:0000256" key="8">
    <source>
        <dbReference type="SAM" id="Phobius"/>
    </source>
</evidence>
<dbReference type="GO" id="GO:0005576">
    <property type="term" value="C:extracellular region"/>
    <property type="evidence" value="ECO:0007669"/>
    <property type="project" value="UniProtKB-SubCell"/>
</dbReference>
<dbReference type="InterPro" id="IPR011050">
    <property type="entry name" value="Pectin_lyase_fold/virulence"/>
</dbReference>
<dbReference type="OrthoDB" id="21116at2759"/>
<evidence type="ECO:0000256" key="6">
    <source>
        <dbReference type="ARBA" id="ARBA00023136"/>
    </source>
</evidence>
<keyword evidence="4" id="KW-0964">Secreted</keyword>
<sequence>MKSFKLFICLLLSSIITLCLGATVFVDQAGTNTEATCGSTIALACQNLQTGFAMVMADPDTSATSMNVATGTYKGAVNGNIQFYNRSVTIYGSVGTVFDLTGVAPYFFNLAPAAGVVVTDADVTQLTINDIAVINFDASVSDGSLFYSTSASTMVGVEIHNSNFTNIIGTTGTILYFNNGAETSNQGAVIVDGCIFTNVNTTMSAIQALHVQTTISYCTFTQNDARYLIMVWYGALTITKNSFVNNNFTNVQLGALVYGGVIQSDPFVVTSNLFDNNRLYGSAILAYTSTMVSIKNNVFSNSQSMGVICSVSDITINNSTFTNNTANTYGQVHSSGACNVDIINSNFTSNYARMGSAISSISPNNVLSIASSNFIDNSAIDGGAIYLSQTTATFLNLVINGNNASSSAGAIYATQQTDISFENVTLNNNVATTAPSIGCDGNSTLFFGSNVNGSGNIGYSDQELPLVVCDNTVSGGCNISGEIDGSICVGNTHKLSNGAIAGIVIGVIIGLAILVLVIYIVYKRHQNSIKYLTQAQNLVYIFINNQSQNTTVACGNDGTPPNACPTVDYAIASTLFTQNTATSPIRIVFLPGSYAASSTGNDLSVYNQTITFAGSVEDPTSVVIDLSNTTMYAVKVKPTGPVPATTTITFTGLTIANLQIPQVGAGGIFYSDQSTSDVGITFDTCIFNNIASPDGSIVNIVGGSANTQSVFFTLCSFNKVQAYDGAVIRSSSVDVVLNSCNVTKSTAGNFINVVNADHLIENNAFVYNTIIDGGDNNNNISALIHVSSSFGHVQGNTFTGNGLTTQINYGSNSALVYLQDSNTTVGLTTFQNNQQISAIVSTSDQSSSGSPVNTINVNSCSFTGNVAGVNGQIQLYNAKAFLTAVNFTSNTAPNYGGAIFVANGATLSLSSVTLTNNTARQGGAIMATDSTLNVDGSVFSQNNGQQSGGSILLYYNSSLTLVNSQFSFNQAGFGASLLCQDLSTIAMSNISSNNNTNTNITYTGAVDSPLVTCLKMFNDQGCRVAGTADQPDAYCYAPNANNNNSGSGDGHKGTKSYDPTPGQIAGIVIGVLVGIAIIVLVVFIVYKRHQNAKKYRSF</sequence>
<keyword evidence="11" id="KW-1185">Reference proteome</keyword>
<evidence type="ECO:0000256" key="9">
    <source>
        <dbReference type="SAM" id="SignalP"/>
    </source>
</evidence>
<keyword evidence="6 8" id="KW-0472">Membrane</keyword>
<keyword evidence="7" id="KW-0998">Cell outer membrane</keyword>
<gene>
    <name evidence="10" type="ORF">DFA_06918</name>
</gene>
<dbReference type="GeneID" id="14871984"/>
<evidence type="ECO:0000256" key="2">
    <source>
        <dbReference type="ARBA" id="ARBA00004442"/>
    </source>
</evidence>
<evidence type="ECO:0000313" key="10">
    <source>
        <dbReference type="EMBL" id="EGG19816.1"/>
    </source>
</evidence>
<dbReference type="OMA" id="NYTLPCG"/>
<dbReference type="SUPFAM" id="SSF51126">
    <property type="entry name" value="Pectin lyase-like"/>
    <property type="match status" value="2"/>
</dbReference>
<dbReference type="InterPro" id="IPR012334">
    <property type="entry name" value="Pectin_lyas_fold"/>
</dbReference>
<evidence type="ECO:0000313" key="11">
    <source>
        <dbReference type="Proteomes" id="UP000007797"/>
    </source>
</evidence>
<dbReference type="Gene3D" id="2.160.20.10">
    <property type="entry name" value="Single-stranded right-handed beta-helix, Pectin lyase-like"/>
    <property type="match status" value="1"/>
</dbReference>
<dbReference type="PANTHER" id="PTHR31318:SF1">
    <property type="entry name" value="POLYMORPHIC MEMBRANE PROTEIN REPEAT-CONTAINING PROTEIN-RELATED"/>
    <property type="match status" value="1"/>
</dbReference>
<protein>
    <recommendedName>
        <fullName evidence="12">Pectin lyase-like family protein</fullName>
    </recommendedName>
</protein>
<dbReference type="RefSeq" id="XP_004358162.1">
    <property type="nucleotide sequence ID" value="XM_004358105.1"/>
</dbReference>
<keyword evidence="8" id="KW-1133">Transmembrane helix</keyword>
<evidence type="ECO:0000256" key="7">
    <source>
        <dbReference type="ARBA" id="ARBA00023237"/>
    </source>
</evidence>
<dbReference type="InterPro" id="IPR003368">
    <property type="entry name" value="POMP_repeat"/>
</dbReference>
<feature type="transmembrane region" description="Helical" evidence="8">
    <location>
        <begin position="499"/>
        <end position="522"/>
    </location>
</feature>
<proteinExistence type="predicted"/>
<feature type="transmembrane region" description="Helical" evidence="8">
    <location>
        <begin position="1064"/>
        <end position="1086"/>
    </location>
</feature>
<accession>F4PX13</accession>
<comment type="subcellular location">
    <subcellularLocation>
        <location evidence="1">Cell envelope</location>
    </subcellularLocation>
    <subcellularLocation>
        <location evidence="2">Cell outer membrane</location>
    </subcellularLocation>
    <subcellularLocation>
        <location evidence="3">Secreted</location>
    </subcellularLocation>
</comment>
<keyword evidence="5 9" id="KW-0732">Signal</keyword>
<evidence type="ECO:0000256" key="5">
    <source>
        <dbReference type="ARBA" id="ARBA00022729"/>
    </source>
</evidence>
<dbReference type="KEGG" id="dfa:DFA_06918"/>
<dbReference type="NCBIfam" id="TIGR01376">
    <property type="entry name" value="POMP_repeat"/>
    <property type="match status" value="1"/>
</dbReference>
<evidence type="ECO:0000256" key="4">
    <source>
        <dbReference type="ARBA" id="ARBA00022525"/>
    </source>
</evidence>
<feature type="signal peptide" evidence="9">
    <location>
        <begin position="1"/>
        <end position="21"/>
    </location>
</feature>
<name>F4PX13_CACFS</name>
<dbReference type="PANTHER" id="PTHR31318">
    <property type="entry name" value="EXPRESSED PROTEIN-RELATED"/>
    <property type="match status" value="1"/>
</dbReference>
<dbReference type="EMBL" id="GL883013">
    <property type="protein sequence ID" value="EGG19816.1"/>
    <property type="molecule type" value="Genomic_DNA"/>
</dbReference>
<dbReference type="CDD" id="cd12087">
    <property type="entry name" value="TM_EGFR-like"/>
    <property type="match status" value="1"/>
</dbReference>
<feature type="chain" id="PRO_5003315858" description="Pectin lyase-like family protein" evidence="9">
    <location>
        <begin position="22"/>
        <end position="1098"/>
    </location>
</feature>
<keyword evidence="8" id="KW-0812">Transmembrane</keyword>
<dbReference type="AlphaFoldDB" id="F4PX13"/>